<dbReference type="InterPro" id="IPR036515">
    <property type="entry name" value="Transposase_17_sf"/>
</dbReference>
<dbReference type="Gene3D" id="3.30.70.1290">
    <property type="entry name" value="Transposase IS200-like"/>
    <property type="match status" value="1"/>
</dbReference>
<dbReference type="Proteomes" id="UP000199208">
    <property type="component" value="Unassembled WGS sequence"/>
</dbReference>
<evidence type="ECO:0000313" key="2">
    <source>
        <dbReference type="EMBL" id="SCZ80193.1"/>
    </source>
</evidence>
<dbReference type="Pfam" id="PF01797">
    <property type="entry name" value="Y1_Tnp"/>
    <property type="match status" value="1"/>
</dbReference>
<sequence length="252" mass="29570">MIMRGNNRRWIYQNDQEKERCIRLIEEQNREGLIGTAAWCVMDNHVHLIVKAQKEQLTQAFKKINTRFAMGYNQRESTCGHVFQDRFKSQCIEDKHYLMKAIRYIHCNPVKAGIVKHPQDYKWSSFSNFVFEEKAIDKDQHDFVMDLFNGDLAAFGEFHRMEDDAEHLEIDEDRSKIREENARRIITDYCEKCGVAETCQLQAFPEVMMALLKDLIEKSHLPYRAIASLTGVSFSRVRNAAKKESKRTVPND</sequence>
<dbReference type="GO" id="GO:0006313">
    <property type="term" value="P:DNA transposition"/>
    <property type="evidence" value="ECO:0007669"/>
    <property type="project" value="InterPro"/>
</dbReference>
<accession>A0A1G5S1L1</accession>
<name>A0A1G5S1L1_9FIRM</name>
<dbReference type="OrthoDB" id="9788881at2"/>
<dbReference type="AlphaFoldDB" id="A0A1G5S1L1"/>
<dbReference type="STRING" id="1120920.SAMN03080599_02140"/>
<proteinExistence type="predicted"/>
<dbReference type="PANTHER" id="PTHR34322">
    <property type="entry name" value="TRANSPOSASE, Y1_TNP DOMAIN-CONTAINING"/>
    <property type="match status" value="1"/>
</dbReference>
<dbReference type="SMART" id="SM01321">
    <property type="entry name" value="Y1_Tnp"/>
    <property type="match status" value="1"/>
</dbReference>
<dbReference type="EMBL" id="FMWL01000011">
    <property type="protein sequence ID" value="SCZ80193.1"/>
    <property type="molecule type" value="Genomic_DNA"/>
</dbReference>
<dbReference type="PANTHER" id="PTHR34322:SF2">
    <property type="entry name" value="TRANSPOSASE IS200-LIKE DOMAIN-CONTAINING PROTEIN"/>
    <property type="match status" value="1"/>
</dbReference>
<dbReference type="InterPro" id="IPR002686">
    <property type="entry name" value="Transposase_17"/>
</dbReference>
<reference evidence="2 3" key="1">
    <citation type="submission" date="2016-10" db="EMBL/GenBank/DDBJ databases">
        <authorList>
            <person name="de Groot N.N."/>
        </authorList>
    </citation>
    <scope>NUCLEOTIDE SEQUENCE [LARGE SCALE GENOMIC DNA]</scope>
    <source>
        <strain evidence="2 3">DSM 2784</strain>
    </source>
</reference>
<organism evidence="2 3">
    <name type="scientific">Acidaminobacter hydrogenoformans DSM 2784</name>
    <dbReference type="NCBI Taxonomy" id="1120920"/>
    <lineage>
        <taxon>Bacteria</taxon>
        <taxon>Bacillati</taxon>
        <taxon>Bacillota</taxon>
        <taxon>Clostridia</taxon>
        <taxon>Peptostreptococcales</taxon>
        <taxon>Acidaminobacteraceae</taxon>
        <taxon>Acidaminobacter</taxon>
    </lineage>
</organism>
<dbReference type="NCBIfam" id="NF047646">
    <property type="entry name" value="REP_Tyr_transpos"/>
    <property type="match status" value="1"/>
</dbReference>
<gene>
    <name evidence="2" type="ORF">SAMN03080599_02140</name>
</gene>
<evidence type="ECO:0000259" key="1">
    <source>
        <dbReference type="SMART" id="SM01321"/>
    </source>
</evidence>
<dbReference type="GO" id="GO:0004803">
    <property type="term" value="F:transposase activity"/>
    <property type="evidence" value="ECO:0007669"/>
    <property type="project" value="InterPro"/>
</dbReference>
<evidence type="ECO:0000313" key="3">
    <source>
        <dbReference type="Proteomes" id="UP000199208"/>
    </source>
</evidence>
<dbReference type="GO" id="GO:0003677">
    <property type="term" value="F:DNA binding"/>
    <property type="evidence" value="ECO:0007669"/>
    <property type="project" value="InterPro"/>
</dbReference>
<dbReference type="SUPFAM" id="SSF143422">
    <property type="entry name" value="Transposase IS200-like"/>
    <property type="match status" value="1"/>
</dbReference>
<feature type="domain" description="Transposase IS200-like" evidence="1">
    <location>
        <begin position="1"/>
        <end position="108"/>
    </location>
</feature>
<protein>
    <submittedName>
        <fullName evidence="2">REP element-mobilizing transposase RayT</fullName>
    </submittedName>
</protein>
<keyword evidence="3" id="KW-1185">Reference proteome</keyword>